<evidence type="ECO:0000256" key="6">
    <source>
        <dbReference type="ARBA" id="ARBA00023136"/>
    </source>
</evidence>
<dbReference type="InterPro" id="IPR000527">
    <property type="entry name" value="Flag_Lring"/>
</dbReference>
<dbReference type="GO" id="GO:0009427">
    <property type="term" value="C:bacterial-type flagellum basal body, distal rod, L ring"/>
    <property type="evidence" value="ECO:0007669"/>
    <property type="project" value="InterPro"/>
</dbReference>
<dbReference type="PANTHER" id="PTHR34933:SF1">
    <property type="entry name" value="FLAGELLAR L-RING PROTEIN"/>
    <property type="match status" value="1"/>
</dbReference>
<keyword evidence="6" id="KW-0472">Membrane</keyword>
<comment type="similarity">
    <text evidence="4">Belongs to the FlgH family.</text>
</comment>
<protein>
    <recommendedName>
        <fullName evidence="12">Flagellar biosynthesis protein FlgH</fullName>
    </recommendedName>
</protein>
<evidence type="ECO:0008006" key="12">
    <source>
        <dbReference type="Google" id="ProtNLM"/>
    </source>
</evidence>
<evidence type="ECO:0000256" key="1">
    <source>
        <dbReference type="ARBA" id="ARBA00002591"/>
    </source>
</evidence>
<keyword evidence="7" id="KW-0975">Bacterial flagellum</keyword>
<dbReference type="AlphaFoldDB" id="A0A2M7G7U1"/>
<dbReference type="GO" id="GO:0003774">
    <property type="term" value="F:cytoskeletal motor activity"/>
    <property type="evidence" value="ECO:0007669"/>
    <property type="project" value="InterPro"/>
</dbReference>
<evidence type="ECO:0000256" key="3">
    <source>
        <dbReference type="ARBA" id="ARBA00004442"/>
    </source>
</evidence>
<comment type="subcellular location">
    <subcellularLocation>
        <location evidence="2">Bacterial flagellum basal body</location>
    </subcellularLocation>
    <subcellularLocation>
        <location evidence="3">Cell outer membrane</location>
    </subcellularLocation>
</comment>
<evidence type="ECO:0000256" key="5">
    <source>
        <dbReference type="ARBA" id="ARBA00022729"/>
    </source>
</evidence>
<sequence length="204" mass="22527">MNWRTKFLQTALVAGLCLAAVVMPAQADSIWNDTSTATLFTERRPTFVIGGIITVAVQEKINASQQATLIGQKQLQNQHRWSFPQGFQTGRTQLQGQFQAQSQMQANDLGSTTRVGVIQFLVSARIEDILPNGNLIITAHKNFRVNDEENEMILTGVVRQNDVTSDNMVDSSRIADMRIDVMGTGPVSARATAGLMTRIFNFLL</sequence>
<gene>
    <name evidence="10" type="ORF">COW36_06295</name>
</gene>
<dbReference type="Proteomes" id="UP000231019">
    <property type="component" value="Unassembled WGS sequence"/>
</dbReference>
<dbReference type="EMBL" id="PFFQ01000014">
    <property type="protein sequence ID" value="PIW18135.1"/>
    <property type="molecule type" value="Genomic_DNA"/>
</dbReference>
<accession>A0A2M7G7U1</accession>
<comment type="caution">
    <text evidence="10">The sequence shown here is derived from an EMBL/GenBank/DDBJ whole genome shotgun (WGS) entry which is preliminary data.</text>
</comment>
<dbReference type="GO" id="GO:0071973">
    <property type="term" value="P:bacterial-type flagellum-dependent cell motility"/>
    <property type="evidence" value="ECO:0007669"/>
    <property type="project" value="InterPro"/>
</dbReference>
<evidence type="ECO:0000256" key="4">
    <source>
        <dbReference type="ARBA" id="ARBA00006929"/>
    </source>
</evidence>
<evidence type="ECO:0000256" key="7">
    <source>
        <dbReference type="ARBA" id="ARBA00023143"/>
    </source>
</evidence>
<feature type="chain" id="PRO_5014895699" description="Flagellar biosynthesis protein FlgH" evidence="9">
    <location>
        <begin position="28"/>
        <end position="204"/>
    </location>
</feature>
<dbReference type="GO" id="GO:0009279">
    <property type="term" value="C:cell outer membrane"/>
    <property type="evidence" value="ECO:0007669"/>
    <property type="project" value="UniProtKB-SubCell"/>
</dbReference>
<evidence type="ECO:0000256" key="2">
    <source>
        <dbReference type="ARBA" id="ARBA00004117"/>
    </source>
</evidence>
<dbReference type="Pfam" id="PF02107">
    <property type="entry name" value="FlgH"/>
    <property type="match status" value="1"/>
</dbReference>
<organism evidence="10 11">
    <name type="scientific">bacterium (Candidatus Blackallbacteria) CG17_big_fil_post_rev_8_21_14_2_50_48_46</name>
    <dbReference type="NCBI Taxonomy" id="2014261"/>
    <lineage>
        <taxon>Bacteria</taxon>
        <taxon>Candidatus Blackallbacteria</taxon>
    </lineage>
</organism>
<proteinExistence type="inferred from homology"/>
<keyword evidence="8" id="KW-0998">Cell outer membrane</keyword>
<dbReference type="PRINTS" id="PR01008">
    <property type="entry name" value="FLGLRINGFLGH"/>
</dbReference>
<comment type="function">
    <text evidence="1">Assembles around the rod to form the L-ring and probably protects the motor/basal body from shearing forces during rotation.</text>
</comment>
<evidence type="ECO:0000313" key="11">
    <source>
        <dbReference type="Proteomes" id="UP000231019"/>
    </source>
</evidence>
<feature type="signal peptide" evidence="9">
    <location>
        <begin position="1"/>
        <end position="27"/>
    </location>
</feature>
<name>A0A2M7G7U1_9BACT</name>
<keyword evidence="5 9" id="KW-0732">Signal</keyword>
<evidence type="ECO:0000256" key="9">
    <source>
        <dbReference type="SAM" id="SignalP"/>
    </source>
</evidence>
<dbReference type="PANTHER" id="PTHR34933">
    <property type="entry name" value="FLAGELLAR L-RING PROTEIN"/>
    <property type="match status" value="1"/>
</dbReference>
<evidence type="ECO:0000313" key="10">
    <source>
        <dbReference type="EMBL" id="PIW18135.1"/>
    </source>
</evidence>
<reference evidence="10 11" key="1">
    <citation type="submission" date="2017-09" db="EMBL/GenBank/DDBJ databases">
        <title>Depth-based differentiation of microbial function through sediment-hosted aquifers and enrichment of novel symbionts in the deep terrestrial subsurface.</title>
        <authorList>
            <person name="Probst A.J."/>
            <person name="Ladd B."/>
            <person name="Jarett J.K."/>
            <person name="Geller-Mcgrath D.E."/>
            <person name="Sieber C.M."/>
            <person name="Emerson J.B."/>
            <person name="Anantharaman K."/>
            <person name="Thomas B.C."/>
            <person name="Malmstrom R."/>
            <person name="Stieglmeier M."/>
            <person name="Klingl A."/>
            <person name="Woyke T."/>
            <person name="Ryan C.M."/>
            <person name="Banfield J.F."/>
        </authorList>
    </citation>
    <scope>NUCLEOTIDE SEQUENCE [LARGE SCALE GENOMIC DNA]</scope>
    <source>
        <strain evidence="10">CG17_big_fil_post_rev_8_21_14_2_50_48_46</strain>
    </source>
</reference>
<evidence type="ECO:0000256" key="8">
    <source>
        <dbReference type="ARBA" id="ARBA00023237"/>
    </source>
</evidence>